<name>A0A1I0QZD8_9EURY</name>
<dbReference type="InterPro" id="IPR036390">
    <property type="entry name" value="WH_DNA-bd_sf"/>
</dbReference>
<dbReference type="Proteomes" id="UP000183275">
    <property type="component" value="Unassembled WGS sequence"/>
</dbReference>
<dbReference type="SUPFAM" id="SSF46785">
    <property type="entry name" value="Winged helix' DNA-binding domain"/>
    <property type="match status" value="1"/>
</dbReference>
<dbReference type="InterPro" id="IPR036388">
    <property type="entry name" value="WH-like_DNA-bd_sf"/>
</dbReference>
<protein>
    <recommendedName>
        <fullName evidence="3">Transcriptional regulator</fullName>
    </recommendedName>
</protein>
<evidence type="ECO:0008006" key="3">
    <source>
        <dbReference type="Google" id="ProtNLM"/>
    </source>
</evidence>
<organism evidence="1 2">
    <name type="scientific">Natrinema salifodinae</name>
    <dbReference type="NCBI Taxonomy" id="1202768"/>
    <lineage>
        <taxon>Archaea</taxon>
        <taxon>Methanobacteriati</taxon>
        <taxon>Methanobacteriota</taxon>
        <taxon>Stenosarchaea group</taxon>
        <taxon>Halobacteria</taxon>
        <taxon>Halobacteriales</taxon>
        <taxon>Natrialbaceae</taxon>
        <taxon>Natrinema</taxon>
    </lineage>
</organism>
<dbReference type="AlphaFoldDB" id="A0A1I0QZD8"/>
<evidence type="ECO:0000313" key="2">
    <source>
        <dbReference type="Proteomes" id="UP000183275"/>
    </source>
</evidence>
<accession>A0A1I0QZD8</accession>
<dbReference type="EMBL" id="FOIS01000007">
    <property type="protein sequence ID" value="SEW32813.1"/>
    <property type="molecule type" value="Genomic_DNA"/>
</dbReference>
<keyword evidence="2" id="KW-1185">Reference proteome</keyword>
<dbReference type="Gene3D" id="1.10.10.10">
    <property type="entry name" value="Winged helix-like DNA-binding domain superfamily/Winged helix DNA-binding domain"/>
    <property type="match status" value="1"/>
</dbReference>
<evidence type="ECO:0000313" key="1">
    <source>
        <dbReference type="EMBL" id="SEW32813.1"/>
    </source>
</evidence>
<reference evidence="2" key="1">
    <citation type="submission" date="2016-10" db="EMBL/GenBank/DDBJ databases">
        <authorList>
            <person name="Varghese N."/>
        </authorList>
    </citation>
    <scope>NUCLEOTIDE SEQUENCE [LARGE SCALE GENOMIC DNA]</scope>
    <source>
        <strain evidence="2">CGMCC 1.12284</strain>
    </source>
</reference>
<sequence length="104" mass="11762">MRRRIPGMDQLDELILEFLEAMGSPGGEAVALPPTSVWLNLAKVRESTDKRQNTVSRHMSALADAGLLEKVDKDRGYYTITDLGRRYVNNELSNEEIEEIKSKL</sequence>
<gene>
    <name evidence="1" type="ORF">SAMN05216285_4151</name>
</gene>
<proteinExistence type="predicted"/>